<proteinExistence type="predicted"/>
<comment type="caution">
    <text evidence="1">The sequence shown here is derived from an EMBL/GenBank/DDBJ whole genome shotgun (WGS) entry which is preliminary data.</text>
</comment>
<accession>A0ABQ5H7I8</accession>
<reference evidence="1" key="2">
    <citation type="submission" date="2022-01" db="EMBL/GenBank/DDBJ databases">
        <authorList>
            <person name="Yamashiro T."/>
            <person name="Shiraishi A."/>
            <person name="Satake H."/>
            <person name="Nakayama K."/>
        </authorList>
    </citation>
    <scope>NUCLEOTIDE SEQUENCE</scope>
</reference>
<sequence>MGTTSEPPIVKDNLKDWFKKPERPPTLDPEWNIGKTVDDGPTQNFLRPVYNLLKGICKSYVELEYNMKECYKALNDQLDWNNPEGDRYPFDLSKPLPLDMLILAVKNRLFNLKGEDIVYLSTALRMFTRRIVIQKRVGRSSIVSKSYRKSFQHLKNTETPKLASLT</sequence>
<name>A0ABQ5H7I8_9ASTR</name>
<keyword evidence="2" id="KW-1185">Reference proteome</keyword>
<protein>
    <submittedName>
        <fullName evidence="1">Uncharacterized protein</fullName>
    </submittedName>
</protein>
<evidence type="ECO:0000313" key="2">
    <source>
        <dbReference type="Proteomes" id="UP001151760"/>
    </source>
</evidence>
<gene>
    <name evidence="1" type="ORF">Tco_1057947</name>
</gene>
<organism evidence="1 2">
    <name type="scientific">Tanacetum coccineum</name>
    <dbReference type="NCBI Taxonomy" id="301880"/>
    <lineage>
        <taxon>Eukaryota</taxon>
        <taxon>Viridiplantae</taxon>
        <taxon>Streptophyta</taxon>
        <taxon>Embryophyta</taxon>
        <taxon>Tracheophyta</taxon>
        <taxon>Spermatophyta</taxon>
        <taxon>Magnoliopsida</taxon>
        <taxon>eudicotyledons</taxon>
        <taxon>Gunneridae</taxon>
        <taxon>Pentapetalae</taxon>
        <taxon>asterids</taxon>
        <taxon>campanulids</taxon>
        <taxon>Asterales</taxon>
        <taxon>Asteraceae</taxon>
        <taxon>Asteroideae</taxon>
        <taxon>Anthemideae</taxon>
        <taxon>Anthemidinae</taxon>
        <taxon>Tanacetum</taxon>
    </lineage>
</organism>
<dbReference type="EMBL" id="BQNB010019277">
    <property type="protein sequence ID" value="GJT83605.1"/>
    <property type="molecule type" value="Genomic_DNA"/>
</dbReference>
<dbReference type="Proteomes" id="UP001151760">
    <property type="component" value="Unassembled WGS sequence"/>
</dbReference>
<evidence type="ECO:0000313" key="1">
    <source>
        <dbReference type="EMBL" id="GJT83605.1"/>
    </source>
</evidence>
<reference evidence="1" key="1">
    <citation type="journal article" date="2022" name="Int. J. Mol. Sci.">
        <title>Draft Genome of Tanacetum Coccineum: Genomic Comparison of Closely Related Tanacetum-Family Plants.</title>
        <authorList>
            <person name="Yamashiro T."/>
            <person name="Shiraishi A."/>
            <person name="Nakayama K."/>
            <person name="Satake H."/>
        </authorList>
    </citation>
    <scope>NUCLEOTIDE SEQUENCE</scope>
</reference>